<dbReference type="SMART" id="SM00421">
    <property type="entry name" value="HTH_LUXR"/>
    <property type="match status" value="1"/>
</dbReference>
<proteinExistence type="predicted"/>
<dbReference type="EMBL" id="CP114976">
    <property type="protein sequence ID" value="WBE25319.1"/>
    <property type="molecule type" value="Genomic_DNA"/>
</dbReference>
<dbReference type="SUPFAM" id="SSF46894">
    <property type="entry name" value="C-terminal effector domain of the bipartite response regulators"/>
    <property type="match status" value="1"/>
</dbReference>
<dbReference type="InterPro" id="IPR016032">
    <property type="entry name" value="Sig_transdc_resp-reg_C-effctor"/>
</dbReference>
<keyword evidence="3" id="KW-0804">Transcription</keyword>
<feature type="domain" description="HTH luxR-type" evidence="4">
    <location>
        <begin position="96"/>
        <end position="161"/>
    </location>
</feature>
<dbReference type="PROSITE" id="PS50043">
    <property type="entry name" value="HTH_LUXR_2"/>
    <property type="match status" value="1"/>
</dbReference>
<dbReference type="PANTHER" id="PTHR44688">
    <property type="entry name" value="DNA-BINDING TRANSCRIPTIONAL ACTIVATOR DEVR_DOSR"/>
    <property type="match status" value="1"/>
</dbReference>
<dbReference type="CDD" id="cd06170">
    <property type="entry name" value="LuxR_C_like"/>
    <property type="match status" value="1"/>
</dbReference>
<dbReference type="PROSITE" id="PS00622">
    <property type="entry name" value="HTH_LUXR_1"/>
    <property type="match status" value="1"/>
</dbReference>
<gene>
    <name evidence="5" type="ORF">O6P33_00270</name>
</gene>
<dbReference type="PANTHER" id="PTHR44688:SF16">
    <property type="entry name" value="DNA-BINDING TRANSCRIPTIONAL ACTIVATOR DEVR_DOSR"/>
    <property type="match status" value="1"/>
</dbReference>
<dbReference type="GO" id="GO:0003677">
    <property type="term" value="F:DNA binding"/>
    <property type="evidence" value="ECO:0007669"/>
    <property type="project" value="UniProtKB-KW"/>
</dbReference>
<evidence type="ECO:0000313" key="6">
    <source>
        <dbReference type="Proteomes" id="UP001212189"/>
    </source>
</evidence>
<dbReference type="Pfam" id="PF00196">
    <property type="entry name" value="GerE"/>
    <property type="match status" value="1"/>
</dbReference>
<evidence type="ECO:0000259" key="4">
    <source>
        <dbReference type="PROSITE" id="PS50043"/>
    </source>
</evidence>
<protein>
    <submittedName>
        <fullName evidence="5">Response regulator transcription factor</fullName>
    </submittedName>
</protein>
<dbReference type="AlphaFoldDB" id="A0AAE9VT28"/>
<dbReference type="RefSeq" id="WP_269818265.1">
    <property type="nucleotide sequence ID" value="NZ_CP114976.1"/>
</dbReference>
<dbReference type="Proteomes" id="UP001212189">
    <property type="component" value="Chromosome"/>
</dbReference>
<reference evidence="5 6" key="1">
    <citation type="submission" date="2022-12" db="EMBL/GenBank/DDBJ databases">
        <title>Coexistence and Characterization of a Novel Tigecycline Resistance gene tet(X) variant and blaNDM-1 in a Pseudomonas caeni Isolate of Chicken Origin.</title>
        <authorList>
            <person name="Lu X."/>
            <person name="Zhang L."/>
            <person name="Li R."/>
            <person name="Wang Z."/>
        </authorList>
    </citation>
    <scope>NUCLEOTIDE SEQUENCE [LARGE SCALE GENOMIC DNA]</scope>
    <source>
        <strain evidence="5 6">CE14</strain>
    </source>
</reference>
<accession>A0AAE9VT28</accession>
<evidence type="ECO:0000256" key="1">
    <source>
        <dbReference type="ARBA" id="ARBA00023015"/>
    </source>
</evidence>
<evidence type="ECO:0000313" key="5">
    <source>
        <dbReference type="EMBL" id="WBE25319.1"/>
    </source>
</evidence>
<keyword evidence="6" id="KW-1185">Reference proteome</keyword>
<dbReference type="InterPro" id="IPR036388">
    <property type="entry name" value="WH-like_DNA-bd_sf"/>
</dbReference>
<dbReference type="InterPro" id="IPR000792">
    <property type="entry name" value="Tscrpt_reg_LuxR_C"/>
</dbReference>
<evidence type="ECO:0000256" key="3">
    <source>
        <dbReference type="ARBA" id="ARBA00023163"/>
    </source>
</evidence>
<keyword evidence="1" id="KW-0805">Transcription regulation</keyword>
<evidence type="ECO:0000256" key="2">
    <source>
        <dbReference type="ARBA" id="ARBA00023125"/>
    </source>
</evidence>
<dbReference type="GO" id="GO:0006355">
    <property type="term" value="P:regulation of DNA-templated transcription"/>
    <property type="evidence" value="ECO:0007669"/>
    <property type="project" value="InterPro"/>
</dbReference>
<sequence>MATQQLYLAQTYMLQNKLEHALPLIQAVQQHAEQHGLLSLLAITQSTLYLHQHLQRSAQPCSSEQVHYILAPCQQAGLIQNMHELQALFAQQLKQQTTTSALLSPRELEVLGFVAQGLASKEIAEHLHISIHTVKAHIQRVYKKLEVSRRTQAVAKAEQMGLLTQQD</sequence>
<keyword evidence="2" id="KW-0238">DNA-binding</keyword>
<organism evidence="5 6">
    <name type="scientific">Denitrificimonas caeni</name>
    <dbReference type="NCBI Taxonomy" id="521720"/>
    <lineage>
        <taxon>Bacteria</taxon>
        <taxon>Pseudomonadati</taxon>
        <taxon>Pseudomonadota</taxon>
        <taxon>Gammaproteobacteria</taxon>
        <taxon>Pseudomonadales</taxon>
        <taxon>Pseudomonadaceae</taxon>
        <taxon>Denitrificimonas</taxon>
    </lineage>
</organism>
<name>A0AAE9VT28_9GAMM</name>
<dbReference type="Gene3D" id="1.10.10.10">
    <property type="entry name" value="Winged helix-like DNA-binding domain superfamily/Winged helix DNA-binding domain"/>
    <property type="match status" value="1"/>
</dbReference>
<dbReference type="PRINTS" id="PR00038">
    <property type="entry name" value="HTHLUXR"/>
</dbReference>
<dbReference type="KEGG" id="dce:O6P33_00270"/>